<dbReference type="GO" id="GO:0008270">
    <property type="term" value="F:zinc ion binding"/>
    <property type="evidence" value="ECO:0007669"/>
    <property type="project" value="UniProtKB-KW"/>
</dbReference>
<dbReference type="OrthoDB" id="10617455at2759"/>
<feature type="domain" description="C2H2-type" evidence="2">
    <location>
        <begin position="157"/>
        <end position="180"/>
    </location>
</feature>
<dbReference type="PROSITE" id="PS00028">
    <property type="entry name" value="ZINC_FINGER_C2H2_1"/>
    <property type="match status" value="1"/>
</dbReference>
<sequence length="516" mass="57535">MATALSEFVRKRKMNQAPHDQNQDILGLFDGIADNVTQNQTPSAPSAHGVCQICNQLIPEPCVQRPVVWSESDSQFLYTDTVPYTRASEAFCALAEHTLACAKSRYGGAWWDGRYFCEHQVFGARRCQTESTRRTLTDHNFRAHMKNEKHHPHGKHFSCGMCFKPFVNLSSLKKHFKPAHGTISVSPADTQVQPPGNPFLDPTIMSALDQQILDSQMLELLSGNYNALSNMPISSAPLMTQSLFLNGKQFLADQLALQPTIFDTNMLDDLTQPIAPAPIHQYPTPESGTSSVASPDQSVAGVATLTDKPRKRPALSPADDTARSLQANYISSPPPPPLPPRTPLTIWGGGIAHREWLESIARHCTAVWHSGKRWRRLWSRLSATTEELSKRIEKCGGIDQAPMGTRFLFADLGRLLHDVDEHLGALQSAGLLSSTLTDSEGLLVTFSRRLRTMHSDLRLTENWWNSSDDTADEKEDLEALRKYLEGLNPYDKYTKEIRTRIAVRLAKLDNLMVIDG</sequence>
<name>A0A139ASW9_GONPJ</name>
<keyword evidence="1" id="KW-0479">Metal-binding</keyword>
<organism evidence="3 4">
    <name type="scientific">Gonapodya prolifera (strain JEL478)</name>
    <name type="common">Monoblepharis prolifera</name>
    <dbReference type="NCBI Taxonomy" id="1344416"/>
    <lineage>
        <taxon>Eukaryota</taxon>
        <taxon>Fungi</taxon>
        <taxon>Fungi incertae sedis</taxon>
        <taxon>Chytridiomycota</taxon>
        <taxon>Chytridiomycota incertae sedis</taxon>
        <taxon>Monoblepharidomycetes</taxon>
        <taxon>Monoblepharidales</taxon>
        <taxon>Gonapodyaceae</taxon>
        <taxon>Gonapodya</taxon>
    </lineage>
</organism>
<accession>A0A139ASW9</accession>
<protein>
    <recommendedName>
        <fullName evidence="2">C2H2-type domain-containing protein</fullName>
    </recommendedName>
</protein>
<evidence type="ECO:0000313" key="3">
    <source>
        <dbReference type="EMBL" id="KXS19831.1"/>
    </source>
</evidence>
<dbReference type="Proteomes" id="UP000070544">
    <property type="component" value="Unassembled WGS sequence"/>
</dbReference>
<reference evidence="3 4" key="1">
    <citation type="journal article" date="2015" name="Genome Biol. Evol.">
        <title>Phylogenomic analyses indicate that early fungi evolved digesting cell walls of algal ancestors of land plants.</title>
        <authorList>
            <person name="Chang Y."/>
            <person name="Wang S."/>
            <person name="Sekimoto S."/>
            <person name="Aerts A.L."/>
            <person name="Choi C."/>
            <person name="Clum A."/>
            <person name="LaButti K.M."/>
            <person name="Lindquist E.A."/>
            <person name="Yee Ngan C."/>
            <person name="Ohm R.A."/>
            <person name="Salamov A.A."/>
            <person name="Grigoriev I.V."/>
            <person name="Spatafora J.W."/>
            <person name="Berbee M.L."/>
        </authorList>
    </citation>
    <scope>NUCLEOTIDE SEQUENCE [LARGE SCALE GENOMIC DNA]</scope>
    <source>
        <strain evidence="3 4">JEL478</strain>
    </source>
</reference>
<evidence type="ECO:0000313" key="4">
    <source>
        <dbReference type="Proteomes" id="UP000070544"/>
    </source>
</evidence>
<gene>
    <name evidence="3" type="ORF">M427DRAFT_131791</name>
</gene>
<proteinExistence type="predicted"/>
<evidence type="ECO:0000259" key="2">
    <source>
        <dbReference type="PROSITE" id="PS50157"/>
    </source>
</evidence>
<keyword evidence="1" id="KW-0863">Zinc-finger</keyword>
<dbReference type="PROSITE" id="PS50157">
    <property type="entry name" value="ZINC_FINGER_C2H2_2"/>
    <property type="match status" value="1"/>
</dbReference>
<keyword evidence="4" id="KW-1185">Reference proteome</keyword>
<evidence type="ECO:0000256" key="1">
    <source>
        <dbReference type="PROSITE-ProRule" id="PRU00042"/>
    </source>
</evidence>
<dbReference type="InterPro" id="IPR013087">
    <property type="entry name" value="Znf_C2H2_type"/>
</dbReference>
<dbReference type="AlphaFoldDB" id="A0A139ASW9"/>
<keyword evidence="1" id="KW-0862">Zinc</keyword>
<dbReference type="EMBL" id="KQ965737">
    <property type="protein sequence ID" value="KXS19831.1"/>
    <property type="molecule type" value="Genomic_DNA"/>
</dbReference>